<reference evidence="1 2" key="1">
    <citation type="journal article" date="2018" name="Nat. Ecol. Evol.">
        <title>Pezizomycetes genomes reveal the molecular basis of ectomycorrhizal truffle lifestyle.</title>
        <authorList>
            <person name="Murat C."/>
            <person name="Payen T."/>
            <person name="Noel B."/>
            <person name="Kuo A."/>
            <person name="Morin E."/>
            <person name="Chen J."/>
            <person name="Kohler A."/>
            <person name="Krizsan K."/>
            <person name="Balestrini R."/>
            <person name="Da Silva C."/>
            <person name="Montanini B."/>
            <person name="Hainaut M."/>
            <person name="Levati E."/>
            <person name="Barry K.W."/>
            <person name="Belfiori B."/>
            <person name="Cichocki N."/>
            <person name="Clum A."/>
            <person name="Dockter R.B."/>
            <person name="Fauchery L."/>
            <person name="Guy J."/>
            <person name="Iotti M."/>
            <person name="Le Tacon F."/>
            <person name="Lindquist E.A."/>
            <person name="Lipzen A."/>
            <person name="Malagnac F."/>
            <person name="Mello A."/>
            <person name="Molinier V."/>
            <person name="Miyauchi S."/>
            <person name="Poulain J."/>
            <person name="Riccioni C."/>
            <person name="Rubini A."/>
            <person name="Sitrit Y."/>
            <person name="Splivallo R."/>
            <person name="Traeger S."/>
            <person name="Wang M."/>
            <person name="Zifcakova L."/>
            <person name="Wipf D."/>
            <person name="Zambonelli A."/>
            <person name="Paolocci F."/>
            <person name="Nowrousian M."/>
            <person name="Ottonello S."/>
            <person name="Baldrian P."/>
            <person name="Spatafora J.W."/>
            <person name="Henrissat B."/>
            <person name="Nagy L.G."/>
            <person name="Aury J.M."/>
            <person name="Wincker P."/>
            <person name="Grigoriev I.V."/>
            <person name="Bonfante P."/>
            <person name="Martin F.M."/>
        </authorList>
    </citation>
    <scope>NUCLEOTIDE SEQUENCE [LARGE SCALE GENOMIC DNA]</scope>
    <source>
        <strain evidence="1 2">RN42</strain>
    </source>
</reference>
<evidence type="ECO:0000313" key="1">
    <source>
        <dbReference type="EMBL" id="RPA72397.1"/>
    </source>
</evidence>
<proteinExistence type="predicted"/>
<gene>
    <name evidence="1" type="ORF">BJ508DRAFT_314774</name>
</gene>
<dbReference type="OrthoDB" id="5326346at2759"/>
<dbReference type="AlphaFoldDB" id="A0A3N4HFN1"/>
<dbReference type="Proteomes" id="UP000275078">
    <property type="component" value="Unassembled WGS sequence"/>
</dbReference>
<organism evidence="1 2">
    <name type="scientific">Ascobolus immersus RN42</name>
    <dbReference type="NCBI Taxonomy" id="1160509"/>
    <lineage>
        <taxon>Eukaryota</taxon>
        <taxon>Fungi</taxon>
        <taxon>Dikarya</taxon>
        <taxon>Ascomycota</taxon>
        <taxon>Pezizomycotina</taxon>
        <taxon>Pezizomycetes</taxon>
        <taxon>Pezizales</taxon>
        <taxon>Ascobolaceae</taxon>
        <taxon>Ascobolus</taxon>
    </lineage>
</organism>
<sequence>MEAKRSKLIHEKRQDEHQIMPKTFTCPLCEVVIHDDNVNPEKFRQHVYNCSLPDNPPVSAYNLPKDHIFDENGDLMLAIYDFDAGTQEGEEVEPSFYLVSSTVLKRSSKVLASMLDKGSAAARFTENKIILRQGYPGILDLLEDSGVAWKFILAMLHCDIGTSEGKETTSGMRRNICEAELEYVHKIALLVDKYLIKREKFQSVIEYWQKQGCNSWPQSEAMCEETTGFLTVSWVFAFDGLRQPFNVVATFIILNSVKYEDGLRMPGKPKRVYDRTSDFLFRTLPPKEIYQPEWKALPSCTPSSLVDYIERIREKYFSDTKAFLEEIWDSIIDIDTSERKALPGVECSEWIGCKDGSSSKEEKGKCLIINREKHTRFMAFLKKEIFYLDTQPPEDRYLSVNSALARAESHLQLAASAARSHRYSCELEYPSYHERCFWAGKFETAIRTVKEGIGRIPFVVFSGVPSFSLSKPDTRKAHIVTLRDFPNRLYELYGDKCMGW</sequence>
<protein>
    <submittedName>
        <fullName evidence="1">Uncharacterized protein</fullName>
    </submittedName>
</protein>
<dbReference type="EMBL" id="ML119863">
    <property type="protein sequence ID" value="RPA72397.1"/>
    <property type="molecule type" value="Genomic_DNA"/>
</dbReference>
<accession>A0A3N4HFN1</accession>
<keyword evidence="2" id="KW-1185">Reference proteome</keyword>
<name>A0A3N4HFN1_ASCIM</name>
<evidence type="ECO:0000313" key="2">
    <source>
        <dbReference type="Proteomes" id="UP000275078"/>
    </source>
</evidence>